<keyword evidence="4" id="KW-1185">Reference proteome</keyword>
<proteinExistence type="predicted"/>
<sequence length="305" mass="35277">YQLDVLYLGWVFSLVYPVILTIFILPGLILLMLYLSALILHIYRHRSKVFDALHQSLDQRDPWVGGRNLIGLLWDAHGIIWHGYEVTGLENLPESGPALIIYYHGALPLDIYYLVSRVILLKKRLIVCVADRFLEKIPGWKVILEAFKITPGTVSICSDMLRQGHILSISPGGVREALFSDNNYDILWGKRCGFAKVALQANVPIIPMFTENLREAFRTFIWPQWFWLRIYEFTRLPLVPLYGGFPVKLRTHLGRPIIPMADETPDELAARVKKHLYELIHQHQRLPGNIFRSLVARVYEKPKEQ</sequence>
<comment type="caution">
    <text evidence="3">The sequence shown here is derived from an EMBL/GenBank/DDBJ whole genome shotgun (WGS) entry which is preliminary data.</text>
</comment>
<dbReference type="CDD" id="cd07987">
    <property type="entry name" value="LPLAT_MGAT-like"/>
    <property type="match status" value="1"/>
</dbReference>
<dbReference type="Pfam" id="PF01553">
    <property type="entry name" value="Acyltransferase"/>
    <property type="match status" value="1"/>
</dbReference>
<dbReference type="Proteomes" id="UP001497623">
    <property type="component" value="Unassembled WGS sequence"/>
</dbReference>
<dbReference type="AlphaFoldDB" id="A0AAV2RJC5"/>
<evidence type="ECO:0000313" key="3">
    <source>
        <dbReference type="EMBL" id="CAL4128191.1"/>
    </source>
</evidence>
<keyword evidence="1" id="KW-1133">Transmembrane helix</keyword>
<feature type="transmembrane region" description="Helical" evidence="1">
    <location>
        <begin position="14"/>
        <end position="43"/>
    </location>
</feature>
<dbReference type="PANTHER" id="PTHR22753:SF14">
    <property type="entry name" value="MONOACYLGLYCEROL_DIACYLGLYCEROL O-ACYLTRANSFERASE"/>
    <property type="match status" value="1"/>
</dbReference>
<gene>
    <name evidence="3" type="ORF">MNOR_LOCUS25989</name>
</gene>
<feature type="non-terminal residue" evidence="3">
    <location>
        <position position="1"/>
    </location>
</feature>
<dbReference type="EMBL" id="CAXKWB010025445">
    <property type="protein sequence ID" value="CAL4128191.1"/>
    <property type="molecule type" value="Genomic_DNA"/>
</dbReference>
<evidence type="ECO:0000313" key="4">
    <source>
        <dbReference type="Proteomes" id="UP001497623"/>
    </source>
</evidence>
<dbReference type="GO" id="GO:0016746">
    <property type="term" value="F:acyltransferase activity"/>
    <property type="evidence" value="ECO:0007669"/>
    <property type="project" value="InterPro"/>
</dbReference>
<dbReference type="GO" id="GO:0016020">
    <property type="term" value="C:membrane"/>
    <property type="evidence" value="ECO:0007669"/>
    <property type="project" value="TreeGrafter"/>
</dbReference>
<dbReference type="SUPFAM" id="SSF69593">
    <property type="entry name" value="Glycerol-3-phosphate (1)-acyltransferase"/>
    <property type="match status" value="1"/>
</dbReference>
<protein>
    <recommendedName>
        <fullName evidence="2">Phospholipid/glycerol acyltransferase domain-containing protein</fullName>
    </recommendedName>
</protein>
<name>A0AAV2RJC5_MEGNR</name>
<organism evidence="3 4">
    <name type="scientific">Meganyctiphanes norvegica</name>
    <name type="common">Northern krill</name>
    <name type="synonym">Thysanopoda norvegica</name>
    <dbReference type="NCBI Taxonomy" id="48144"/>
    <lineage>
        <taxon>Eukaryota</taxon>
        <taxon>Metazoa</taxon>
        <taxon>Ecdysozoa</taxon>
        <taxon>Arthropoda</taxon>
        <taxon>Crustacea</taxon>
        <taxon>Multicrustacea</taxon>
        <taxon>Malacostraca</taxon>
        <taxon>Eumalacostraca</taxon>
        <taxon>Eucarida</taxon>
        <taxon>Euphausiacea</taxon>
        <taxon>Euphausiidae</taxon>
        <taxon>Meganyctiphanes</taxon>
    </lineage>
</organism>
<keyword evidence="1" id="KW-0812">Transmembrane</keyword>
<reference evidence="3 4" key="1">
    <citation type="submission" date="2024-05" db="EMBL/GenBank/DDBJ databases">
        <authorList>
            <person name="Wallberg A."/>
        </authorList>
    </citation>
    <scope>NUCLEOTIDE SEQUENCE [LARGE SCALE GENOMIC DNA]</scope>
</reference>
<dbReference type="PANTHER" id="PTHR22753">
    <property type="entry name" value="TRANSMEMBRANE PROTEIN 68"/>
    <property type="match status" value="1"/>
</dbReference>
<dbReference type="InterPro" id="IPR002123">
    <property type="entry name" value="Plipid/glycerol_acylTrfase"/>
</dbReference>
<keyword evidence="1" id="KW-0472">Membrane</keyword>
<evidence type="ECO:0000256" key="1">
    <source>
        <dbReference type="SAM" id="Phobius"/>
    </source>
</evidence>
<feature type="domain" description="Phospholipid/glycerol acyltransferase" evidence="2">
    <location>
        <begin position="85"/>
        <end position="208"/>
    </location>
</feature>
<accession>A0AAV2RJC5</accession>
<evidence type="ECO:0000259" key="2">
    <source>
        <dbReference type="Pfam" id="PF01553"/>
    </source>
</evidence>